<sequence>MENEKDKTREELEELYAELNAYKETMKANDAQEVASSQAEDFIREHSDTFADLRERVMNAGTIEVKLTRPELVLICEALTEYMRMYMRMNNYDGVCASKHTVIEPLLNRLISRHLDYQNARDYELEKLMREFVEGVRRLFRVK</sequence>
<proteinExistence type="predicted"/>
<keyword evidence="3" id="KW-1185">Reference proteome</keyword>
<reference evidence="2 3" key="1">
    <citation type="submission" date="2020-07" db="EMBL/GenBank/DDBJ databases">
        <authorList>
            <person name="Feng H."/>
        </authorList>
    </citation>
    <scope>NUCLEOTIDE SEQUENCE [LARGE SCALE GENOMIC DNA]</scope>
    <source>
        <strain evidence="3">s-11</strain>
    </source>
</reference>
<evidence type="ECO:0000256" key="1">
    <source>
        <dbReference type="SAM" id="Coils"/>
    </source>
</evidence>
<organism evidence="2 3">
    <name type="scientific">Thermoactinomyces daqus</name>
    <dbReference type="NCBI Taxonomy" id="1329516"/>
    <lineage>
        <taxon>Bacteria</taxon>
        <taxon>Bacillati</taxon>
        <taxon>Bacillota</taxon>
        <taxon>Bacilli</taxon>
        <taxon>Bacillales</taxon>
        <taxon>Thermoactinomycetaceae</taxon>
        <taxon>Thermoactinomyces</taxon>
    </lineage>
</organism>
<accession>A0A7W1X8G8</accession>
<gene>
    <name evidence="2" type="ORF">H1164_03775</name>
</gene>
<dbReference type="EMBL" id="JACEIP010000004">
    <property type="protein sequence ID" value="MBA4542020.1"/>
    <property type="molecule type" value="Genomic_DNA"/>
</dbReference>
<evidence type="ECO:0000313" key="3">
    <source>
        <dbReference type="Proteomes" id="UP000530514"/>
    </source>
</evidence>
<protein>
    <submittedName>
        <fullName evidence="2">Uncharacterized protein</fullName>
    </submittedName>
</protein>
<keyword evidence="1" id="KW-0175">Coiled coil</keyword>
<feature type="coiled-coil region" evidence="1">
    <location>
        <begin position="5"/>
        <end position="32"/>
    </location>
</feature>
<evidence type="ECO:0000313" key="2">
    <source>
        <dbReference type="EMBL" id="MBA4542020.1"/>
    </source>
</evidence>
<dbReference type="RefSeq" id="WP_033099426.1">
    <property type="nucleotide sequence ID" value="NZ_JACEIP010000004.1"/>
</dbReference>
<dbReference type="Proteomes" id="UP000530514">
    <property type="component" value="Unassembled WGS sequence"/>
</dbReference>
<comment type="caution">
    <text evidence="2">The sequence shown here is derived from an EMBL/GenBank/DDBJ whole genome shotgun (WGS) entry which is preliminary data.</text>
</comment>
<dbReference type="AlphaFoldDB" id="A0A7W1X8G8"/>
<name>A0A7W1X8G8_9BACL</name>